<reference evidence="3 4" key="1">
    <citation type="submission" date="2020-04" db="EMBL/GenBank/DDBJ databases">
        <authorList>
            <consortium name="Desulfovibrio sp. FSS-1 genome sequencing consortium"/>
            <person name="Shimoshige H."/>
            <person name="Kobayashi H."/>
            <person name="Maekawa T."/>
        </authorList>
    </citation>
    <scope>NUCLEOTIDE SEQUENCE [LARGE SCALE GENOMIC DNA]</scope>
    <source>
        <strain evidence="3 4">SIID29052-01</strain>
    </source>
</reference>
<feature type="region of interest" description="Disordered" evidence="1">
    <location>
        <begin position="330"/>
        <end position="362"/>
    </location>
</feature>
<feature type="compositionally biased region" description="Low complexity" evidence="1">
    <location>
        <begin position="343"/>
        <end position="352"/>
    </location>
</feature>
<protein>
    <recommendedName>
        <fullName evidence="2">NFACT RNA-binding domain-containing protein</fullName>
    </recommendedName>
</protein>
<dbReference type="Proteomes" id="UP000494245">
    <property type="component" value="Unassembled WGS sequence"/>
</dbReference>
<sequence length="488" mass="53476">MDAAFFRFLGPELAGLLQGVRFDTVYGPAPGFWTLAFTPPVLPGPDPSPACRFLLLRVHTRLGLLFPCDAKPPNPATPDARVMWLRKRLKGRKVLGGQGDWPRRRLALELSPGEGRFLLLSMEDDPVVLERLPEGFGEAPRWDGPDRALADPACPRSLRRALLREEALDRAELLEDFLAGRARGFHLAEESPSSEGPLPWPASRQSLRLPTALAAAVAHGRPVFFAALAPADDEPTRLEQRKKKRLEHLERDRKRLDSLTGRQAFGEAVAANLSRLDPRARTGPLTLEHPALGPLEVPMDPGLTVIENMEAFFRKAAKGRRGLAHVERMEGETLRGELPPQRPRAQGPARPASATIPPKDPDLHRFRSSDGFLILRGRNAKANHRLLTSLASPFDYWLHAEGGPGAHVILKRDSPHQEPPEATLREAAALAARASWRSGEAHAAVLLARVADVRAIKGAAAGRVRVDVARTLFVDPSACREETLAEGA</sequence>
<evidence type="ECO:0000259" key="2">
    <source>
        <dbReference type="Pfam" id="PF05670"/>
    </source>
</evidence>
<comment type="caution">
    <text evidence="3">The sequence shown here is derived from an EMBL/GenBank/DDBJ whole genome shotgun (WGS) entry which is preliminary data.</text>
</comment>
<evidence type="ECO:0000313" key="4">
    <source>
        <dbReference type="Proteomes" id="UP000494245"/>
    </source>
</evidence>
<accession>A0A6V8LRJ6</accession>
<dbReference type="InterPro" id="IPR008532">
    <property type="entry name" value="NFACT_RNA-bd"/>
</dbReference>
<name>A0A6V8LRJ6_9BACT</name>
<dbReference type="PANTHER" id="PTHR15239">
    <property type="entry name" value="NUCLEAR EXPORT MEDIATOR FACTOR NEMF"/>
    <property type="match status" value="1"/>
</dbReference>
<proteinExistence type="predicted"/>
<evidence type="ECO:0000313" key="3">
    <source>
        <dbReference type="EMBL" id="GFK95103.1"/>
    </source>
</evidence>
<organism evidence="3 4">
    <name type="scientific">Fundidesulfovibrio magnetotacticus</name>
    <dbReference type="NCBI Taxonomy" id="2730080"/>
    <lineage>
        <taxon>Bacteria</taxon>
        <taxon>Pseudomonadati</taxon>
        <taxon>Thermodesulfobacteriota</taxon>
        <taxon>Desulfovibrionia</taxon>
        <taxon>Desulfovibrionales</taxon>
        <taxon>Desulfovibrionaceae</taxon>
        <taxon>Fundidesulfovibrio</taxon>
    </lineage>
</organism>
<dbReference type="Gene3D" id="2.30.310.10">
    <property type="entry name" value="ibrinogen binding protein from staphylococcus aureus domain"/>
    <property type="match status" value="1"/>
</dbReference>
<dbReference type="AlphaFoldDB" id="A0A6V8LRJ6"/>
<dbReference type="GO" id="GO:0043023">
    <property type="term" value="F:ribosomal large subunit binding"/>
    <property type="evidence" value="ECO:0007669"/>
    <property type="project" value="TreeGrafter"/>
</dbReference>
<evidence type="ECO:0000256" key="1">
    <source>
        <dbReference type="SAM" id="MobiDB-lite"/>
    </source>
</evidence>
<reference evidence="3 4" key="2">
    <citation type="submission" date="2020-05" db="EMBL/GenBank/DDBJ databases">
        <title>Draft genome sequence of Desulfovibrio sp. strainFSS-1.</title>
        <authorList>
            <person name="Shimoshige H."/>
            <person name="Kobayashi H."/>
            <person name="Maekawa T."/>
        </authorList>
    </citation>
    <scope>NUCLEOTIDE SEQUENCE [LARGE SCALE GENOMIC DNA]</scope>
    <source>
        <strain evidence="3 4">SIID29052-01</strain>
    </source>
</reference>
<dbReference type="GO" id="GO:1990112">
    <property type="term" value="C:RQC complex"/>
    <property type="evidence" value="ECO:0007669"/>
    <property type="project" value="TreeGrafter"/>
</dbReference>
<dbReference type="GO" id="GO:0072344">
    <property type="term" value="P:rescue of stalled ribosome"/>
    <property type="evidence" value="ECO:0007669"/>
    <property type="project" value="TreeGrafter"/>
</dbReference>
<dbReference type="Pfam" id="PF05670">
    <property type="entry name" value="NFACT-R_1"/>
    <property type="match status" value="1"/>
</dbReference>
<dbReference type="PANTHER" id="PTHR15239:SF6">
    <property type="entry name" value="RIBOSOME QUALITY CONTROL COMPLEX SUBUNIT NEMF"/>
    <property type="match status" value="1"/>
</dbReference>
<dbReference type="RefSeq" id="WP_173085829.1">
    <property type="nucleotide sequence ID" value="NZ_BLTE01000014.1"/>
</dbReference>
<dbReference type="GO" id="GO:0000049">
    <property type="term" value="F:tRNA binding"/>
    <property type="evidence" value="ECO:0007669"/>
    <property type="project" value="TreeGrafter"/>
</dbReference>
<feature type="domain" description="NFACT RNA-binding" evidence="2">
    <location>
        <begin position="364"/>
        <end position="454"/>
    </location>
</feature>
<keyword evidence="4" id="KW-1185">Reference proteome</keyword>
<gene>
    <name evidence="3" type="ORF">NNJEOMEG_02960</name>
</gene>
<dbReference type="InterPro" id="IPR051608">
    <property type="entry name" value="RQC_Subunit_NEMF"/>
</dbReference>
<dbReference type="EMBL" id="BLTE01000014">
    <property type="protein sequence ID" value="GFK95103.1"/>
    <property type="molecule type" value="Genomic_DNA"/>
</dbReference>